<dbReference type="EMBL" id="CP017717">
    <property type="protein sequence ID" value="AQZ65117.1"/>
    <property type="molecule type" value="Genomic_DNA"/>
</dbReference>
<feature type="region of interest" description="Disordered" evidence="1">
    <location>
        <begin position="1"/>
        <end position="59"/>
    </location>
</feature>
<accession>A0A1V0A4I2</accession>
<evidence type="ECO:0000256" key="1">
    <source>
        <dbReference type="SAM" id="MobiDB-lite"/>
    </source>
</evidence>
<keyword evidence="3" id="KW-1185">Reference proteome</keyword>
<evidence type="ECO:0000313" key="3">
    <source>
        <dbReference type="Proteomes" id="UP000190797"/>
    </source>
</evidence>
<dbReference type="AlphaFoldDB" id="A0A1V0A4I2"/>
<dbReference type="KEGG" id="noa:BKM31_30030"/>
<evidence type="ECO:0000313" key="2">
    <source>
        <dbReference type="EMBL" id="AQZ65117.1"/>
    </source>
</evidence>
<gene>
    <name evidence="2" type="ORF">BKM31_30030</name>
</gene>
<dbReference type="Proteomes" id="UP000190797">
    <property type="component" value="Chromosome"/>
</dbReference>
<organism evidence="2 3">
    <name type="scientific">[Actinomadura] parvosata subsp. kistnae</name>
    <dbReference type="NCBI Taxonomy" id="1909395"/>
    <lineage>
        <taxon>Bacteria</taxon>
        <taxon>Bacillati</taxon>
        <taxon>Actinomycetota</taxon>
        <taxon>Actinomycetes</taxon>
        <taxon>Streptosporangiales</taxon>
        <taxon>Streptosporangiaceae</taxon>
        <taxon>Nonomuraea</taxon>
    </lineage>
</organism>
<feature type="compositionally biased region" description="Basic and acidic residues" evidence="1">
    <location>
        <begin position="1"/>
        <end position="12"/>
    </location>
</feature>
<sequence length="59" mass="6169">MGQVRVEDRASDGEEGQVAGVAERAADEQAVHRTVGGDLMGTGNREHVGDPPGFQVPPQ</sequence>
<reference evidence="3" key="1">
    <citation type="journal article" date="2017" name="Med. Chem. Commun.">
        <title>Nonomuraea sp. ATCC 55076 harbours the largest actinomycete chromosome to date and the kistamicin biosynthetic gene cluster.</title>
        <authorList>
            <person name="Nazari B."/>
            <person name="Forneris C.C."/>
            <person name="Gibson M.I."/>
            <person name="Moon K."/>
            <person name="Schramma K.R."/>
            <person name="Seyedsayamdost M.R."/>
        </authorList>
    </citation>
    <scope>NUCLEOTIDE SEQUENCE [LARGE SCALE GENOMIC DNA]</scope>
    <source>
        <strain evidence="3">ATCC 55076</strain>
    </source>
</reference>
<proteinExistence type="predicted"/>
<name>A0A1V0A4I2_9ACTN</name>
<protein>
    <submittedName>
        <fullName evidence="2">Uncharacterized protein</fullName>
    </submittedName>
</protein>